<evidence type="ECO:0000313" key="3">
    <source>
        <dbReference type="Proteomes" id="UP000239209"/>
    </source>
</evidence>
<name>A0A2T0SI31_9ACTN</name>
<sequence length="287" mass="29198">MPAFESPGPITATLELEVGDAQIAAADRPDTVVEVRPTDPGSDRDVRAAEQTRVEYADGRLLVKTPKPRNLGLFGRPGSVDVRIALPTGSRVRADAAVSAFHCTGILGETRIKTATGDVRVEHSGVLDLNTAAGTIVVETADGDVHAATASGAVHLGSVAGSAVVRNSHGDSRIGRVAGELRVNAANGDILVGQAGGDVTATTANGSIRVDEVRCGVVSVKTAAGSVQVGVARGTAAYLDLHTSFGRMRNGLDAGGAPEPGESSVEVRARTSFGDITVVRAHAGDVA</sequence>
<keyword evidence="3" id="KW-1185">Reference proteome</keyword>
<dbReference type="InterPro" id="IPR025164">
    <property type="entry name" value="Toastrack_DUF4097"/>
</dbReference>
<dbReference type="EMBL" id="PVZG01000001">
    <property type="protein sequence ID" value="PRY33076.1"/>
    <property type="molecule type" value="Genomic_DNA"/>
</dbReference>
<proteinExistence type="predicted"/>
<reference evidence="2 3" key="1">
    <citation type="submission" date="2018-03" db="EMBL/GenBank/DDBJ databases">
        <title>Genomic Encyclopedia of Archaeal and Bacterial Type Strains, Phase II (KMG-II): from individual species to whole genera.</title>
        <authorList>
            <person name="Goeker M."/>
        </authorList>
    </citation>
    <scope>NUCLEOTIDE SEQUENCE [LARGE SCALE GENOMIC DNA]</scope>
    <source>
        <strain evidence="2 3">DSM 45348</strain>
    </source>
</reference>
<comment type="caution">
    <text evidence="2">The sequence shown here is derived from an EMBL/GenBank/DDBJ whole genome shotgun (WGS) entry which is preliminary data.</text>
</comment>
<feature type="domain" description="DUF4097" evidence="1">
    <location>
        <begin position="109"/>
        <end position="278"/>
    </location>
</feature>
<organism evidence="2 3">
    <name type="scientific">Pseudosporangium ferrugineum</name>
    <dbReference type="NCBI Taxonomy" id="439699"/>
    <lineage>
        <taxon>Bacteria</taxon>
        <taxon>Bacillati</taxon>
        <taxon>Actinomycetota</taxon>
        <taxon>Actinomycetes</taxon>
        <taxon>Micromonosporales</taxon>
        <taxon>Micromonosporaceae</taxon>
        <taxon>Pseudosporangium</taxon>
    </lineage>
</organism>
<dbReference type="AlphaFoldDB" id="A0A2T0SI31"/>
<dbReference type="RefSeq" id="WP_106124432.1">
    <property type="nucleotide sequence ID" value="NZ_PVZG01000001.1"/>
</dbReference>
<dbReference type="Proteomes" id="UP000239209">
    <property type="component" value="Unassembled WGS sequence"/>
</dbReference>
<protein>
    <submittedName>
        <fullName evidence="2">Putative adhesin</fullName>
    </submittedName>
</protein>
<evidence type="ECO:0000259" key="1">
    <source>
        <dbReference type="Pfam" id="PF13349"/>
    </source>
</evidence>
<accession>A0A2T0SI31</accession>
<gene>
    <name evidence="2" type="ORF">CLV70_101237</name>
</gene>
<dbReference type="Pfam" id="PF13349">
    <property type="entry name" value="DUF4097"/>
    <property type="match status" value="1"/>
</dbReference>
<evidence type="ECO:0000313" key="2">
    <source>
        <dbReference type="EMBL" id="PRY33076.1"/>
    </source>
</evidence>
<dbReference type="OrthoDB" id="3252095at2"/>